<keyword evidence="3" id="KW-1185">Reference proteome</keyword>
<protein>
    <submittedName>
        <fullName evidence="2">Uncharacterized protein</fullName>
    </submittedName>
</protein>
<evidence type="ECO:0000256" key="1">
    <source>
        <dbReference type="SAM" id="MobiDB-lite"/>
    </source>
</evidence>
<gene>
    <name evidence="2" type="ORF">PL9631_120046</name>
</gene>
<organism evidence="2 3">
    <name type="scientific">Planktothrix paucivesiculata PCC 9631</name>
    <dbReference type="NCBI Taxonomy" id="671071"/>
    <lineage>
        <taxon>Bacteria</taxon>
        <taxon>Bacillati</taxon>
        <taxon>Cyanobacteriota</taxon>
        <taxon>Cyanophyceae</taxon>
        <taxon>Oscillatoriophycideae</taxon>
        <taxon>Oscillatoriales</taxon>
        <taxon>Microcoleaceae</taxon>
        <taxon>Planktothrix</taxon>
    </lineage>
</organism>
<sequence>MKRLLVHGDKGTETIKYGGPKEPTTLHNLKDKSVKSAKSI</sequence>
<dbReference type="AlphaFoldDB" id="A0A7Z9BMX1"/>
<reference evidence="2" key="1">
    <citation type="submission" date="2019-10" db="EMBL/GenBank/DDBJ databases">
        <authorList>
            <consortium name="Genoscope - CEA"/>
            <person name="William W."/>
        </authorList>
    </citation>
    <scope>NUCLEOTIDE SEQUENCE [LARGE SCALE GENOMIC DNA]</scope>
    <source>
        <strain evidence="2">BBR_PRJEB10994</strain>
    </source>
</reference>
<dbReference type="Proteomes" id="UP000182190">
    <property type="component" value="Unassembled WGS sequence"/>
</dbReference>
<proteinExistence type="predicted"/>
<evidence type="ECO:0000313" key="2">
    <source>
        <dbReference type="EMBL" id="VXD15314.1"/>
    </source>
</evidence>
<comment type="caution">
    <text evidence="2">The sequence shown here is derived from an EMBL/GenBank/DDBJ whole genome shotgun (WGS) entry which is preliminary data.</text>
</comment>
<feature type="compositionally biased region" description="Basic and acidic residues" evidence="1">
    <location>
        <begin position="1"/>
        <end position="13"/>
    </location>
</feature>
<name>A0A7Z9BMX1_9CYAN</name>
<evidence type="ECO:0000313" key="3">
    <source>
        <dbReference type="Proteomes" id="UP000182190"/>
    </source>
</evidence>
<feature type="region of interest" description="Disordered" evidence="1">
    <location>
        <begin position="1"/>
        <end position="40"/>
    </location>
</feature>
<dbReference type="EMBL" id="CZCS02000024">
    <property type="protein sequence ID" value="VXD15314.1"/>
    <property type="molecule type" value="Genomic_DNA"/>
</dbReference>
<accession>A0A7Z9BMX1</accession>